<organism evidence="1 2">
    <name type="scientific">Elizabethkingia bruuniana</name>
    <dbReference type="NCBI Taxonomy" id="1756149"/>
    <lineage>
        <taxon>Bacteria</taxon>
        <taxon>Pseudomonadati</taxon>
        <taxon>Bacteroidota</taxon>
        <taxon>Flavobacteriia</taxon>
        <taxon>Flavobacteriales</taxon>
        <taxon>Weeksellaceae</taxon>
        <taxon>Elizabethkingia</taxon>
    </lineage>
</organism>
<keyword evidence="2" id="KW-1185">Reference proteome</keyword>
<gene>
    <name evidence="1" type="ORF">I6H88_19835</name>
</gene>
<dbReference type="OrthoDB" id="1453008at2"/>
<name>A0A7T7ZXD5_9FLAO</name>
<dbReference type="RefSeq" id="WP_059333754.1">
    <property type="nucleotide sequence ID" value="NZ_CBCSDR010000001.1"/>
</dbReference>
<dbReference type="GeneID" id="93133063"/>
<proteinExistence type="predicted"/>
<reference evidence="1 2" key="1">
    <citation type="submission" date="2020-12" db="EMBL/GenBank/DDBJ databases">
        <title>FDA dAtabase for Regulatory Grade micrObial Sequences (FDA-ARGOS): Supporting development and validation of Infectious Disease Dx tests.</title>
        <authorList>
            <person name="Kerrigan L."/>
            <person name="Long C."/>
            <person name="Tallon L."/>
            <person name="Sadzewicz L."/>
            <person name="Zhao X."/>
            <person name="Boylan J."/>
            <person name="Ott S."/>
            <person name="Bowen H."/>
            <person name="Vavikolanu K."/>
            <person name="Mehta A."/>
            <person name="Aluvathingal J."/>
            <person name="Nadendla S."/>
            <person name="Yan Y."/>
            <person name="Sichtig H."/>
        </authorList>
    </citation>
    <scope>NUCLEOTIDE SEQUENCE [LARGE SCALE GENOMIC DNA]</scope>
    <source>
        <strain evidence="1 2">FDAARGOS_1031</strain>
    </source>
</reference>
<dbReference type="KEGG" id="egm:AYC65_09115"/>
<evidence type="ECO:0000313" key="1">
    <source>
        <dbReference type="EMBL" id="QQN58646.1"/>
    </source>
</evidence>
<sequence length="113" mass="13110">MKIFFNLKAAYFILIIILFTSCKTVSKFTSESISIGMSKEQVISRFGQPYKYEVIKDKETGALEESLFYRESYELGYYSIINILNFKDGKLVSLKQGEESKRDVHTPIKRSSR</sequence>
<dbReference type="EMBL" id="CP067018">
    <property type="protein sequence ID" value="QQN58646.1"/>
    <property type="molecule type" value="Genomic_DNA"/>
</dbReference>
<dbReference type="Proteomes" id="UP000595426">
    <property type="component" value="Chromosome"/>
</dbReference>
<accession>A0A7T7ZXD5</accession>
<evidence type="ECO:0000313" key="2">
    <source>
        <dbReference type="Proteomes" id="UP000595426"/>
    </source>
</evidence>
<protein>
    <submittedName>
        <fullName evidence="1">DUF2845 domain-containing protein</fullName>
    </submittedName>
</protein>
<dbReference type="AlphaFoldDB" id="A0A7T7ZXD5"/>
<dbReference type="PROSITE" id="PS51257">
    <property type="entry name" value="PROKAR_LIPOPROTEIN"/>
    <property type="match status" value="1"/>
</dbReference>